<dbReference type="PANTHER" id="PTHR23034">
    <property type="entry name" value="GLUTAMATE-RICH PROTEIN 3"/>
    <property type="match status" value="1"/>
</dbReference>
<protein>
    <recommendedName>
        <fullName evidence="2">DUF4590 domain-containing protein</fullName>
    </recommendedName>
</protein>
<feature type="compositionally biased region" description="Low complexity" evidence="1">
    <location>
        <begin position="471"/>
        <end position="488"/>
    </location>
</feature>
<dbReference type="PANTHER" id="PTHR23034:SF2">
    <property type="entry name" value="GLUTAMATE-RICH PROTEIN 3"/>
    <property type="match status" value="1"/>
</dbReference>
<comment type="caution">
    <text evidence="3">The sequence shown here is derived from an EMBL/GenBank/DDBJ whole genome shotgun (WGS) entry which is preliminary data.</text>
</comment>
<gene>
    <name evidence="3" type="ORF">XAT740_LOCUS4339</name>
</gene>
<evidence type="ECO:0000313" key="4">
    <source>
        <dbReference type="Proteomes" id="UP000663828"/>
    </source>
</evidence>
<dbReference type="InterPro" id="IPR027962">
    <property type="entry name" value="ERICH3"/>
</dbReference>
<feature type="region of interest" description="Disordered" evidence="1">
    <location>
        <begin position="387"/>
        <end position="411"/>
    </location>
</feature>
<keyword evidence="4" id="KW-1185">Reference proteome</keyword>
<evidence type="ECO:0000256" key="1">
    <source>
        <dbReference type="SAM" id="MobiDB-lite"/>
    </source>
</evidence>
<feature type="domain" description="DUF4590" evidence="2">
    <location>
        <begin position="181"/>
        <end position="289"/>
    </location>
</feature>
<dbReference type="AlphaFoldDB" id="A0A813UVE1"/>
<feature type="compositionally biased region" description="Low complexity" evidence="1">
    <location>
        <begin position="501"/>
        <end position="511"/>
    </location>
</feature>
<dbReference type="Proteomes" id="UP000663828">
    <property type="component" value="Unassembled WGS sequence"/>
</dbReference>
<name>A0A813UVE1_ADIRI</name>
<dbReference type="InterPro" id="IPR048257">
    <property type="entry name" value="DUF4590"/>
</dbReference>
<proteinExistence type="predicted"/>
<reference evidence="3" key="1">
    <citation type="submission" date="2021-02" db="EMBL/GenBank/DDBJ databases">
        <authorList>
            <person name="Nowell W R."/>
        </authorList>
    </citation>
    <scope>NUCLEOTIDE SEQUENCE</scope>
</reference>
<sequence length="573" mass="64942">MVDASIAQESTNPYFHDKRVRRHLIEACQINRRGNILPKTTYEVILAERVKPKHIKARPLVNVTNYVIEEEKKHRFTVHKESNTNIGRSRGWMSTRPQKQHVMVKISTHNDGNRRSESVRPLTAVSIKTIKIYFVFGRMKSAHRSPTNVKTGLVQRSISAKISNDQYCRVTMIYYGSQLNHDRHRSSGDEIVIMQQYSDEENLLVFKGFVVPNEIFTFESCRHPGYPFVLSLYINSYIDSRISVCCENKYKDNVRLCGSRGSFGIYSVQKAKPCSRCIFEEYKKKVISPSTNTTTRSRTRSARKSLSPASKGNGRCLSNSVGKEEISKSRRNYASKKTTRRSKTLGRKSSSSPKRKKSNKLTSNSMITLETKLNSYTVDGQLHNPRKISYENSLNSREESRPSTPMIPNGYGYYRCSSQSLSSSAYDNNQQLTIQSRPFISPLDLSDNDERHSINEGSFQNARHRNASGQSTATSPSNTSNSTSIPNFSYENDSITAKQYSLSPSSSLSLSHEGQNSDSSDTIGREDNNRQNVRSMSISSTQSNVDMICKELQHHKLSTSMTHDKHIGLKTLK</sequence>
<feature type="compositionally biased region" description="Polar residues" evidence="1">
    <location>
        <begin position="530"/>
        <end position="541"/>
    </location>
</feature>
<feature type="region of interest" description="Disordered" evidence="1">
    <location>
        <begin position="500"/>
        <end position="541"/>
    </location>
</feature>
<feature type="region of interest" description="Disordered" evidence="1">
    <location>
        <begin position="441"/>
        <end position="488"/>
    </location>
</feature>
<feature type="compositionally biased region" description="Basic residues" evidence="1">
    <location>
        <begin position="329"/>
        <end position="346"/>
    </location>
</feature>
<dbReference type="Pfam" id="PF15257">
    <property type="entry name" value="DUF4590"/>
    <property type="match status" value="1"/>
</dbReference>
<feature type="compositionally biased region" description="Polar residues" evidence="1">
    <location>
        <begin position="512"/>
        <end position="522"/>
    </location>
</feature>
<evidence type="ECO:0000259" key="2">
    <source>
        <dbReference type="Pfam" id="PF15257"/>
    </source>
</evidence>
<organism evidence="3 4">
    <name type="scientific">Adineta ricciae</name>
    <name type="common">Rotifer</name>
    <dbReference type="NCBI Taxonomy" id="249248"/>
    <lineage>
        <taxon>Eukaryota</taxon>
        <taxon>Metazoa</taxon>
        <taxon>Spiralia</taxon>
        <taxon>Gnathifera</taxon>
        <taxon>Rotifera</taxon>
        <taxon>Eurotatoria</taxon>
        <taxon>Bdelloidea</taxon>
        <taxon>Adinetida</taxon>
        <taxon>Adinetidae</taxon>
        <taxon>Adineta</taxon>
    </lineage>
</organism>
<evidence type="ECO:0000313" key="3">
    <source>
        <dbReference type="EMBL" id="CAF0828584.1"/>
    </source>
</evidence>
<feature type="region of interest" description="Disordered" evidence="1">
    <location>
        <begin position="289"/>
        <end position="366"/>
    </location>
</feature>
<dbReference type="EMBL" id="CAJNOR010000177">
    <property type="protein sequence ID" value="CAF0828584.1"/>
    <property type="molecule type" value="Genomic_DNA"/>
</dbReference>
<accession>A0A813UVE1</accession>